<dbReference type="Pfam" id="PF01408">
    <property type="entry name" value="GFO_IDH_MocA"/>
    <property type="match status" value="1"/>
</dbReference>
<evidence type="ECO:0000313" key="3">
    <source>
        <dbReference type="EMBL" id="NUB93594.1"/>
    </source>
</evidence>
<dbReference type="InterPro" id="IPR055170">
    <property type="entry name" value="GFO_IDH_MocA-like_dom"/>
</dbReference>
<dbReference type="Gene3D" id="3.40.50.720">
    <property type="entry name" value="NAD(P)-binding Rossmann-like Domain"/>
    <property type="match status" value="1"/>
</dbReference>
<dbReference type="InterPro" id="IPR052515">
    <property type="entry name" value="Gfo/Idh/MocA_Oxidoreductase"/>
</dbReference>
<dbReference type="OrthoDB" id="25239at2157"/>
<dbReference type="SUPFAM" id="SSF55347">
    <property type="entry name" value="Glyceraldehyde-3-phosphate dehydrogenase-like, C-terminal domain"/>
    <property type="match status" value="1"/>
</dbReference>
<feature type="domain" description="Gfo/Idh/MocA-like oxidoreductase N-terminal" evidence="1">
    <location>
        <begin position="6"/>
        <end position="120"/>
    </location>
</feature>
<dbReference type="Gene3D" id="3.30.360.10">
    <property type="entry name" value="Dihydrodipicolinate Reductase, domain 2"/>
    <property type="match status" value="1"/>
</dbReference>
<reference evidence="3" key="1">
    <citation type="submission" date="2020-06" db="EMBL/GenBank/DDBJ databases">
        <title>Haloterrigena sp. nov., an extremely halophilic archaeon isolated from a saline sediment.</title>
        <authorList>
            <person name="Liu B.-B."/>
        </authorList>
    </citation>
    <scope>NUCLEOTIDE SEQUENCE</scope>
    <source>
        <strain evidence="3">SYSU A121-1</strain>
    </source>
</reference>
<dbReference type="InterPro" id="IPR036291">
    <property type="entry name" value="NAD(P)-bd_dom_sf"/>
</dbReference>
<proteinExistence type="predicted"/>
<name>A0A8J8GSB3_9EURY</name>
<dbReference type="Pfam" id="PF22725">
    <property type="entry name" value="GFO_IDH_MocA_C3"/>
    <property type="match status" value="1"/>
</dbReference>
<feature type="domain" description="GFO/IDH/MocA-like oxidoreductase" evidence="2">
    <location>
        <begin position="134"/>
        <end position="252"/>
    </location>
</feature>
<dbReference type="GO" id="GO:0000166">
    <property type="term" value="F:nucleotide binding"/>
    <property type="evidence" value="ECO:0007669"/>
    <property type="project" value="InterPro"/>
</dbReference>
<accession>A0A8J8GSB3</accession>
<dbReference type="SUPFAM" id="SSF51735">
    <property type="entry name" value="NAD(P)-binding Rossmann-fold domains"/>
    <property type="match status" value="1"/>
</dbReference>
<evidence type="ECO:0000313" key="4">
    <source>
        <dbReference type="Proteomes" id="UP000728647"/>
    </source>
</evidence>
<dbReference type="AlphaFoldDB" id="A0A8J8GSB3"/>
<sequence>METETVRYGIVGATGYGSNHADAIDAVDGAEVVAGTARSEESIAPFEATYGATGYTDYEDLLEREELDAISVCTPSGTHAEIAVAAAEAGVHVLSEKPLDVYLERVDRMIEAADRNDVRLGGIFQRRFAPERWTARQWVEEGRFGDLLLADTAVKWHRPQRYYDDHWHGQRDLDGGVLMQQAIHFVDLLQWLTGGIERVTAETATMAHEMECEDVAVVSLRFENGARGTIAATTGVRGGRERVELNGTEGSYNSGTFVLEDEEVDPELVEPPCGTGLEGQIRDFVGAVREDRDPIVSGRDARDAVEVVLAAYASAELDRPVHVDEVRDLQERT</sequence>
<organism evidence="3 4">
    <name type="scientific">Haloterrigena gelatinilytica</name>
    <dbReference type="NCBI Taxonomy" id="2741724"/>
    <lineage>
        <taxon>Archaea</taxon>
        <taxon>Methanobacteriati</taxon>
        <taxon>Methanobacteriota</taxon>
        <taxon>Stenosarchaea group</taxon>
        <taxon>Halobacteria</taxon>
        <taxon>Halobacteriales</taxon>
        <taxon>Natrialbaceae</taxon>
        <taxon>Haloterrigena</taxon>
    </lineage>
</organism>
<protein>
    <submittedName>
        <fullName evidence="3">Gfo/Idh/MocA family oxidoreductase</fullName>
    </submittedName>
</protein>
<dbReference type="EMBL" id="JABURA010000002">
    <property type="protein sequence ID" value="NUB93594.1"/>
    <property type="molecule type" value="Genomic_DNA"/>
</dbReference>
<dbReference type="InterPro" id="IPR000683">
    <property type="entry name" value="Gfo/Idh/MocA-like_OxRdtase_N"/>
</dbReference>
<dbReference type="Proteomes" id="UP000728647">
    <property type="component" value="Unassembled WGS sequence"/>
</dbReference>
<evidence type="ECO:0000259" key="2">
    <source>
        <dbReference type="Pfam" id="PF22725"/>
    </source>
</evidence>
<dbReference type="PANTHER" id="PTHR43249">
    <property type="entry name" value="UDP-N-ACETYL-2-AMINO-2-DEOXY-D-GLUCURONATE OXIDASE"/>
    <property type="match status" value="1"/>
</dbReference>
<comment type="caution">
    <text evidence="3">The sequence shown here is derived from an EMBL/GenBank/DDBJ whole genome shotgun (WGS) entry which is preliminary data.</text>
</comment>
<evidence type="ECO:0000259" key="1">
    <source>
        <dbReference type="Pfam" id="PF01408"/>
    </source>
</evidence>
<dbReference type="RefSeq" id="WP_174703240.1">
    <property type="nucleotide sequence ID" value="NZ_JABURA010000002.1"/>
</dbReference>
<gene>
    <name evidence="3" type="ORF">HT576_21670</name>
</gene>
<dbReference type="PANTHER" id="PTHR43249:SF1">
    <property type="entry name" value="D-GLUCOSIDE 3-DEHYDROGENASE"/>
    <property type="match status" value="1"/>
</dbReference>